<proteinExistence type="predicted"/>
<name>A0AC61YDR5_9FLAO</name>
<dbReference type="EMBL" id="CABVMM010000028">
    <property type="protein sequence ID" value="VVV02559.1"/>
    <property type="molecule type" value="Genomic_DNA"/>
</dbReference>
<sequence length="250" mass="27599">MITRTFILILLLLPNFVVAQVGIGTVNPDSSSILELKSNNSGFLLPRVALTDVTDTSTIPSPAKGLMVYNLSSNCDLAPGLYLFDGSIWRKIQYNDSLLYARLIKDHIGIDNVTFSYINSTYHLSPFSSLFDGVDNVQDSSFYTKRDGNPSGDWGFKINLPKAYFITRFILDGRNDCCTDRIVNVKIKLYRCGSLKYTSPAITSATTGDNIVNIPDIYADEIRLVIPNGGDSGDGSDYINFSELSVLAYQ</sequence>
<protein>
    <submittedName>
        <fullName evidence="1">Uncharacterized protein</fullName>
    </submittedName>
</protein>
<reference evidence="1" key="1">
    <citation type="submission" date="2019-09" db="EMBL/GenBank/DDBJ databases">
        <authorList>
            <person name="Rodrigo-Torres L."/>
            <person name="Arahal R. D."/>
            <person name="Lucena T."/>
        </authorList>
    </citation>
    <scope>NUCLEOTIDE SEQUENCE</scope>
    <source>
        <strain evidence="1">ISS653</strain>
    </source>
</reference>
<evidence type="ECO:0000313" key="2">
    <source>
        <dbReference type="Proteomes" id="UP000356253"/>
    </source>
</evidence>
<keyword evidence="2" id="KW-1185">Reference proteome</keyword>
<dbReference type="Proteomes" id="UP000356253">
    <property type="component" value="Unassembled WGS sequence"/>
</dbReference>
<evidence type="ECO:0000313" key="1">
    <source>
        <dbReference type="EMBL" id="VVV02559.1"/>
    </source>
</evidence>
<accession>A0AC61YDR5</accession>
<comment type="caution">
    <text evidence="1">The sequence shown here is derived from an EMBL/GenBank/DDBJ whole genome shotgun (WGS) entry which is preliminary data.</text>
</comment>
<organism evidence="1 2">
    <name type="scientific">Mesonia oceanica</name>
    <dbReference type="NCBI Taxonomy" id="2687242"/>
    <lineage>
        <taxon>Bacteria</taxon>
        <taxon>Pseudomonadati</taxon>
        <taxon>Bacteroidota</taxon>
        <taxon>Flavobacteriia</taxon>
        <taxon>Flavobacteriales</taxon>
        <taxon>Flavobacteriaceae</taxon>
        <taxon>Mesonia</taxon>
    </lineage>
</organism>
<gene>
    <name evidence="1" type="ORF">FVB9532_03864</name>
</gene>